<sequence>MSLEPEIPLWEPQALEATPFLLTPHPGNPSSIYNTLSSMNTTQNPATMATNTNQDALCKPHKIVPRPEADTESSRSLEAFCNVYLHFLTRFRYTLPRLVCFSPQLGMSREARPDADETAAQSFTDEVKESWAQARAAYTELNEKTKYCPAVEYLGGSPEKELDEIRTRGNFSGGGKHHARADEVTLSLASAQKACSGSAPAVPIKGVTGKDRRNEYWGAHSYRGALAWCTNWWRDDGRRRSEG</sequence>
<keyword evidence="2" id="KW-1185">Reference proteome</keyword>
<proteinExistence type="predicted"/>
<reference evidence="1" key="1">
    <citation type="journal article" date="2020" name="Stud. Mycol.">
        <title>101 Dothideomycetes genomes: a test case for predicting lifestyles and emergence of pathogens.</title>
        <authorList>
            <person name="Haridas S."/>
            <person name="Albert R."/>
            <person name="Binder M."/>
            <person name="Bloem J."/>
            <person name="Labutti K."/>
            <person name="Salamov A."/>
            <person name="Andreopoulos B."/>
            <person name="Baker S."/>
            <person name="Barry K."/>
            <person name="Bills G."/>
            <person name="Bluhm B."/>
            <person name="Cannon C."/>
            <person name="Castanera R."/>
            <person name="Culley D."/>
            <person name="Daum C."/>
            <person name="Ezra D."/>
            <person name="Gonzalez J."/>
            <person name="Henrissat B."/>
            <person name="Kuo A."/>
            <person name="Liang C."/>
            <person name="Lipzen A."/>
            <person name="Lutzoni F."/>
            <person name="Magnuson J."/>
            <person name="Mondo S."/>
            <person name="Nolan M."/>
            <person name="Ohm R."/>
            <person name="Pangilinan J."/>
            <person name="Park H.-J."/>
            <person name="Ramirez L."/>
            <person name="Alfaro M."/>
            <person name="Sun H."/>
            <person name="Tritt A."/>
            <person name="Yoshinaga Y."/>
            <person name="Zwiers L.-H."/>
            <person name="Turgeon B."/>
            <person name="Goodwin S."/>
            <person name="Spatafora J."/>
            <person name="Crous P."/>
            <person name="Grigoriev I."/>
        </authorList>
    </citation>
    <scope>NUCLEOTIDE SEQUENCE</scope>
    <source>
        <strain evidence="1">CBS 122681</strain>
    </source>
</reference>
<protein>
    <submittedName>
        <fullName evidence="1">Uncharacterized protein</fullName>
    </submittedName>
</protein>
<dbReference type="EMBL" id="MU004545">
    <property type="protein sequence ID" value="KAF2648325.1"/>
    <property type="molecule type" value="Genomic_DNA"/>
</dbReference>
<gene>
    <name evidence="1" type="ORF">K491DRAFT_699009</name>
</gene>
<accession>A0A6A6SKB1</accession>
<organism evidence="1 2">
    <name type="scientific">Lophiostoma macrostomum CBS 122681</name>
    <dbReference type="NCBI Taxonomy" id="1314788"/>
    <lineage>
        <taxon>Eukaryota</taxon>
        <taxon>Fungi</taxon>
        <taxon>Dikarya</taxon>
        <taxon>Ascomycota</taxon>
        <taxon>Pezizomycotina</taxon>
        <taxon>Dothideomycetes</taxon>
        <taxon>Pleosporomycetidae</taxon>
        <taxon>Pleosporales</taxon>
        <taxon>Lophiostomataceae</taxon>
        <taxon>Lophiostoma</taxon>
    </lineage>
</organism>
<dbReference type="Proteomes" id="UP000799324">
    <property type="component" value="Unassembled WGS sequence"/>
</dbReference>
<evidence type="ECO:0000313" key="2">
    <source>
        <dbReference type="Proteomes" id="UP000799324"/>
    </source>
</evidence>
<name>A0A6A6SKB1_9PLEO</name>
<dbReference type="AlphaFoldDB" id="A0A6A6SKB1"/>
<evidence type="ECO:0000313" key="1">
    <source>
        <dbReference type="EMBL" id="KAF2648325.1"/>
    </source>
</evidence>